<reference evidence="1" key="1">
    <citation type="submission" date="2021-04" db="EMBL/GenBank/DDBJ databases">
        <title>Isolation and polyphasic classification of algal microorganism.</title>
        <authorList>
            <person name="Wang S."/>
        </authorList>
    </citation>
    <scope>NUCLEOTIDE SEQUENCE</scope>
    <source>
        <strain evidence="1">720a</strain>
    </source>
</reference>
<dbReference type="Proteomes" id="UP000675284">
    <property type="component" value="Unassembled WGS sequence"/>
</dbReference>
<gene>
    <name evidence="1" type="ORF">KCX74_03750</name>
</gene>
<sequence>MGLLYDKQQLDEQLEILPKWQQEAFQSFSSMIADTNTYPCVPARQGFLANHLRFLFAGDPNKESTVKQLADALREYSDCSRNAGNYTSLAVFFQTSKEIRNRYAEADYRELFWSILNHVTAFDEAAWPKDIPTDPAHHKWEFCFHGEPYFAFCATPAHHQRKSRHFPFFLMAFQPRWVFAEMNESTAFGRKMKSIIRKRLTDYDGIPGHPDLKWYGQEDNHEWKQYFLNDDDTSPNNCPFQRMKSKLTTFFK</sequence>
<dbReference type="InterPro" id="IPR014988">
    <property type="entry name" value="Uncharacterised_YqcI/YcgG"/>
</dbReference>
<dbReference type="Pfam" id="PF08892">
    <property type="entry name" value="YqcI_YcgG"/>
    <property type="match status" value="1"/>
</dbReference>
<dbReference type="PANTHER" id="PTHR40045">
    <property type="entry name" value="YCGG FAMILY PROTEIN"/>
    <property type="match status" value="1"/>
</dbReference>
<dbReference type="EMBL" id="JAGSOT010000007">
    <property type="protein sequence ID" value="MBR7795154.1"/>
    <property type="molecule type" value="Genomic_DNA"/>
</dbReference>
<dbReference type="RefSeq" id="WP_166529978.1">
    <property type="nucleotide sequence ID" value="NZ_JAGSOT010000007.1"/>
</dbReference>
<accession>A0A941I828</accession>
<comment type="caution">
    <text evidence="1">The sequence shown here is derived from an EMBL/GenBank/DDBJ whole genome shotgun (WGS) entry which is preliminary data.</text>
</comment>
<evidence type="ECO:0000313" key="2">
    <source>
        <dbReference type="Proteomes" id="UP000675284"/>
    </source>
</evidence>
<keyword evidence="2" id="KW-1185">Reference proteome</keyword>
<name>A0A941I828_9BACI</name>
<dbReference type="AlphaFoldDB" id="A0A941I828"/>
<protein>
    <submittedName>
        <fullName evidence="1">YqcI/YcgG family protein</fullName>
    </submittedName>
</protein>
<dbReference type="PANTHER" id="PTHR40045:SF1">
    <property type="entry name" value="YQCI_YCGG FAMILY PROTEIN"/>
    <property type="match status" value="1"/>
</dbReference>
<evidence type="ECO:0000313" key="1">
    <source>
        <dbReference type="EMBL" id="MBR7795154.1"/>
    </source>
</evidence>
<proteinExistence type="predicted"/>
<organism evidence="1 2">
    <name type="scientific">Virgibacillus salarius</name>
    <dbReference type="NCBI Taxonomy" id="447199"/>
    <lineage>
        <taxon>Bacteria</taxon>
        <taxon>Bacillati</taxon>
        <taxon>Bacillota</taxon>
        <taxon>Bacilli</taxon>
        <taxon>Bacillales</taxon>
        <taxon>Bacillaceae</taxon>
        <taxon>Virgibacillus</taxon>
    </lineage>
</organism>